<sequence>MKVFQGFLILTITIGFSLHAKDKGVSKRTKPVHKQLGIIESSNNLRILGPSVDYDIIRAEDDAMPARPRNSSSRSVADTMEYIPADGGYNAYFYGYQQIGDAFLMGFQMPADATIKGVNVPVFHWGTGDQEITISLHKLSYPYGSDGALYSTDYVDGAGWLGGYDMNSNGWMSIEGTTYSEAGMMGTCDPTDMVIPGAQDPLGTIDSVGPTGVPTKGLIWPDSLVATGNPDTHPADQDNWFATTNYGTEPEVSSGDWVGILVQASGDGGGDDPTLGFYYEAA</sequence>
<evidence type="ECO:0000313" key="1">
    <source>
        <dbReference type="EMBL" id="SVC80986.1"/>
    </source>
</evidence>
<proteinExistence type="predicted"/>
<name>A0A382Q6E2_9ZZZZ</name>
<gene>
    <name evidence="1" type="ORF">METZ01_LOCUS333840</name>
</gene>
<dbReference type="AlphaFoldDB" id="A0A382Q6E2"/>
<organism evidence="1">
    <name type="scientific">marine metagenome</name>
    <dbReference type="NCBI Taxonomy" id="408172"/>
    <lineage>
        <taxon>unclassified sequences</taxon>
        <taxon>metagenomes</taxon>
        <taxon>ecological metagenomes</taxon>
    </lineage>
</organism>
<reference evidence="1" key="1">
    <citation type="submission" date="2018-05" db="EMBL/GenBank/DDBJ databases">
        <authorList>
            <person name="Lanie J.A."/>
            <person name="Ng W.-L."/>
            <person name="Kazmierczak K.M."/>
            <person name="Andrzejewski T.M."/>
            <person name="Davidsen T.M."/>
            <person name="Wayne K.J."/>
            <person name="Tettelin H."/>
            <person name="Glass J.I."/>
            <person name="Rusch D."/>
            <person name="Podicherti R."/>
            <person name="Tsui H.-C.T."/>
            <person name="Winkler M.E."/>
        </authorList>
    </citation>
    <scope>NUCLEOTIDE SEQUENCE</scope>
</reference>
<dbReference type="EMBL" id="UINC01112210">
    <property type="protein sequence ID" value="SVC80986.1"/>
    <property type="molecule type" value="Genomic_DNA"/>
</dbReference>
<accession>A0A382Q6E2</accession>
<feature type="non-terminal residue" evidence="1">
    <location>
        <position position="282"/>
    </location>
</feature>
<protein>
    <submittedName>
        <fullName evidence="1">Uncharacterized protein</fullName>
    </submittedName>
</protein>